<dbReference type="CDD" id="cd00085">
    <property type="entry name" value="HNHc"/>
    <property type="match status" value="1"/>
</dbReference>
<reference evidence="2 3" key="1">
    <citation type="submission" date="2019-06" db="EMBL/GenBank/DDBJ databases">
        <title>Whole genome shotgun sequence of Glutamicibacter uratoxydans NBRC 15515.</title>
        <authorList>
            <person name="Hosoyama A."/>
            <person name="Uohara A."/>
            <person name="Ohji S."/>
            <person name="Ichikawa N."/>
        </authorList>
    </citation>
    <scope>NUCLEOTIDE SEQUENCE [LARGE SCALE GENOMIC DNA]</scope>
    <source>
        <strain evidence="2 3">NBRC 15515</strain>
    </source>
</reference>
<keyword evidence="2" id="KW-0378">Hydrolase</keyword>
<evidence type="ECO:0000313" key="3">
    <source>
        <dbReference type="Proteomes" id="UP000316612"/>
    </source>
</evidence>
<gene>
    <name evidence="2" type="ORF">AUR04nite_14380</name>
</gene>
<dbReference type="Gene3D" id="1.10.30.50">
    <property type="match status" value="1"/>
</dbReference>
<sequence length="461" mass="51766">MHQKLAHLVDEVVQELTGTIDQGGQSDCAQAIEELEGAIAAYHYLQAALSYQLEKEVYRDHEERGVYMFNPTKGAASTIALARKQSPRGFSAKLNGYRILFEDTPHLAGAYSMGAVTEEQMDAVLSELGTVSAKHRSEFDQRFAQHPDLFEGKGPRKAREAVREFTLQHIADKECTKLQKAADKQHLRFYRDGDMIRFSGALPTPLGVPLREHLRQGSFQAKRKGDKRSRSQIEAELLVGNLIAGSHRKLPVSISLSLIMTDKSLFLGNKEPAYLEGYGYISSQIARELIAGSFQGDEVDIRKLREGEYEDYLDHLETVTDIIRLYTAPGGSELIAMDSKARAFPKKLKKFIRVRDRTCRTPYCDGLVEEADHIIQHYLGGETSAGNGQGKCSICNQAKEKIGWKEYVALEHPQVTVIKNAGMHFVSQAPPVTGWDHEPFPQLIQDARWLSGFKRRFAAWE</sequence>
<name>A0A4Y4DLU6_GLUUR</name>
<feature type="domain" description="HNH nuclease" evidence="1">
    <location>
        <begin position="347"/>
        <end position="397"/>
    </location>
</feature>
<dbReference type="AlphaFoldDB" id="A0A4Y4DLU6"/>
<dbReference type="EMBL" id="BJNY01000007">
    <property type="protein sequence ID" value="GED05906.1"/>
    <property type="molecule type" value="Genomic_DNA"/>
</dbReference>
<keyword evidence="2" id="KW-0255">Endonuclease</keyword>
<accession>A0A4Y4DLU6</accession>
<comment type="caution">
    <text evidence="2">The sequence shown here is derived from an EMBL/GenBank/DDBJ whole genome shotgun (WGS) entry which is preliminary data.</text>
</comment>
<organism evidence="2 3">
    <name type="scientific">Glutamicibacter uratoxydans</name>
    <name type="common">Arthrobacter uratoxydans</name>
    <dbReference type="NCBI Taxonomy" id="43667"/>
    <lineage>
        <taxon>Bacteria</taxon>
        <taxon>Bacillati</taxon>
        <taxon>Actinomycetota</taxon>
        <taxon>Actinomycetes</taxon>
        <taxon>Micrococcales</taxon>
        <taxon>Micrococcaceae</taxon>
        <taxon>Glutamicibacter</taxon>
    </lineage>
</organism>
<dbReference type="SMART" id="SM00507">
    <property type="entry name" value="HNHc"/>
    <property type="match status" value="1"/>
</dbReference>
<proteinExistence type="predicted"/>
<dbReference type="InterPro" id="IPR003615">
    <property type="entry name" value="HNH_nuc"/>
</dbReference>
<evidence type="ECO:0000259" key="1">
    <source>
        <dbReference type="SMART" id="SM00507"/>
    </source>
</evidence>
<dbReference type="Proteomes" id="UP000316612">
    <property type="component" value="Unassembled WGS sequence"/>
</dbReference>
<keyword evidence="3" id="KW-1185">Reference proteome</keyword>
<keyword evidence="2" id="KW-0540">Nuclease</keyword>
<evidence type="ECO:0000313" key="2">
    <source>
        <dbReference type="EMBL" id="GED05906.1"/>
    </source>
</evidence>
<dbReference type="GO" id="GO:0004519">
    <property type="term" value="F:endonuclease activity"/>
    <property type="evidence" value="ECO:0007669"/>
    <property type="project" value="UniProtKB-KW"/>
</dbReference>
<protein>
    <submittedName>
        <fullName evidence="2">HNH endonuclease</fullName>
    </submittedName>
</protein>